<evidence type="ECO:0000313" key="1">
    <source>
        <dbReference type="EMBL" id="GBM26558.1"/>
    </source>
</evidence>
<name>A0A4Y2EER4_ARAVE</name>
<dbReference type="AlphaFoldDB" id="A0A4Y2EER4"/>
<sequence length="98" mass="11361">MEMRATLVFDQRRIRFSFHRHFEEGRFNNEKGGTALGLASLMDKSWHSSSHTERFYSIFILVGIACHPIGNKKESELPHFLALSSMKSCHHLNNRNNT</sequence>
<dbReference type="EMBL" id="BGPR01000563">
    <property type="protein sequence ID" value="GBM26558.1"/>
    <property type="molecule type" value="Genomic_DNA"/>
</dbReference>
<organism evidence="1 2">
    <name type="scientific">Araneus ventricosus</name>
    <name type="common">Orbweaver spider</name>
    <name type="synonym">Epeira ventricosa</name>
    <dbReference type="NCBI Taxonomy" id="182803"/>
    <lineage>
        <taxon>Eukaryota</taxon>
        <taxon>Metazoa</taxon>
        <taxon>Ecdysozoa</taxon>
        <taxon>Arthropoda</taxon>
        <taxon>Chelicerata</taxon>
        <taxon>Arachnida</taxon>
        <taxon>Araneae</taxon>
        <taxon>Araneomorphae</taxon>
        <taxon>Entelegynae</taxon>
        <taxon>Araneoidea</taxon>
        <taxon>Araneidae</taxon>
        <taxon>Araneus</taxon>
    </lineage>
</organism>
<evidence type="ECO:0000313" key="2">
    <source>
        <dbReference type="Proteomes" id="UP000499080"/>
    </source>
</evidence>
<reference evidence="1 2" key="1">
    <citation type="journal article" date="2019" name="Sci. Rep.">
        <title>Orb-weaving spider Araneus ventricosus genome elucidates the spidroin gene catalogue.</title>
        <authorList>
            <person name="Kono N."/>
            <person name="Nakamura H."/>
            <person name="Ohtoshi R."/>
            <person name="Moran D.A.P."/>
            <person name="Shinohara A."/>
            <person name="Yoshida Y."/>
            <person name="Fujiwara M."/>
            <person name="Mori M."/>
            <person name="Tomita M."/>
            <person name="Arakawa K."/>
        </authorList>
    </citation>
    <scope>NUCLEOTIDE SEQUENCE [LARGE SCALE GENOMIC DNA]</scope>
</reference>
<protein>
    <submittedName>
        <fullName evidence="1">Uncharacterized protein</fullName>
    </submittedName>
</protein>
<proteinExistence type="predicted"/>
<dbReference type="Proteomes" id="UP000499080">
    <property type="component" value="Unassembled WGS sequence"/>
</dbReference>
<keyword evidence="2" id="KW-1185">Reference proteome</keyword>
<accession>A0A4Y2EER4</accession>
<comment type="caution">
    <text evidence="1">The sequence shown here is derived from an EMBL/GenBank/DDBJ whole genome shotgun (WGS) entry which is preliminary data.</text>
</comment>
<gene>
    <name evidence="1" type="ORF">AVEN_1166_1</name>
</gene>